<dbReference type="PANTHER" id="PTHR14136">
    <property type="entry name" value="BTB_POZ DOMAIN-CONTAINING PROTEIN KCTD9"/>
    <property type="match status" value="1"/>
</dbReference>
<evidence type="ECO:0000256" key="1">
    <source>
        <dbReference type="SAM" id="MobiDB-lite"/>
    </source>
</evidence>
<dbReference type="Gene3D" id="2.160.20.80">
    <property type="entry name" value="E3 ubiquitin-protein ligase SopA"/>
    <property type="match status" value="1"/>
</dbReference>
<sequence>MPIESNSNSSESGKPEPVLEDNLQPDDFEDVGENGFVPDELATQKALSAVSALQSPRNTAVLQQARSILQGRTQPLTVKPRALLFIFVAIAITFFGIAINNWLIGMSGTLLALLISLAVLLPAVINGIRNWFSAQERALFIAFLGLVASLIGFVKFSGLGDRILAVGRRINWEASGTLAEWFGALGQILIAVIAVYVAWRQYVISKDLTIQQNLLTVQQNIITQQQTIDSYFQGVSDLVLDEEGLLEDWPQERMIAEGRTAAILSSVDGSGKAKILRFLSRSKLLTPLKRDRHLGRAILDGNGGYAEDRKAGLRVIDLGVMLAGADLGGTDLRWTDLSEANLVRADLTGCDLVKANLSRTILYEAKLDGADLNGIRLFYGFPETASPRSRTEPPNYQTGEHTGAVVEDVNFTDVQRMSEAARYYCCAWGGEKTRGTIPGGCEGIPNKLGK</sequence>
<feature type="transmembrane region" description="Helical" evidence="2">
    <location>
        <begin position="178"/>
        <end position="199"/>
    </location>
</feature>
<proteinExistence type="predicted"/>
<dbReference type="InterPro" id="IPR051082">
    <property type="entry name" value="Pentapeptide-BTB/POZ_domain"/>
</dbReference>
<dbReference type="RefSeq" id="WP_169264315.1">
    <property type="nucleotide sequence ID" value="NZ_CAWOXK010000001.1"/>
</dbReference>
<protein>
    <submittedName>
        <fullName evidence="3">Pentapeptide repeat-containing protein</fullName>
    </submittedName>
</protein>
<evidence type="ECO:0000313" key="4">
    <source>
        <dbReference type="Proteomes" id="UP000503129"/>
    </source>
</evidence>
<feature type="transmembrane region" description="Helical" evidence="2">
    <location>
        <begin position="140"/>
        <end position="158"/>
    </location>
</feature>
<dbReference type="KEGG" id="bsen:DP114_21740"/>
<gene>
    <name evidence="3" type="ORF">DP114_21740</name>
</gene>
<evidence type="ECO:0000256" key="2">
    <source>
        <dbReference type="SAM" id="Phobius"/>
    </source>
</evidence>
<dbReference type="PANTHER" id="PTHR14136:SF17">
    <property type="entry name" value="BTB_POZ DOMAIN-CONTAINING PROTEIN KCTD9"/>
    <property type="match status" value="1"/>
</dbReference>
<feature type="region of interest" description="Disordered" evidence="1">
    <location>
        <begin position="1"/>
        <end position="30"/>
    </location>
</feature>
<keyword evidence="2" id="KW-0472">Membrane</keyword>
<dbReference type="SUPFAM" id="SSF141571">
    <property type="entry name" value="Pentapeptide repeat-like"/>
    <property type="match status" value="1"/>
</dbReference>
<evidence type="ECO:0000313" key="3">
    <source>
        <dbReference type="EMBL" id="QDL10167.1"/>
    </source>
</evidence>
<keyword evidence="2" id="KW-0812">Transmembrane</keyword>
<feature type="transmembrane region" description="Helical" evidence="2">
    <location>
        <begin position="110"/>
        <end position="128"/>
    </location>
</feature>
<feature type="compositionally biased region" description="Polar residues" evidence="1">
    <location>
        <begin position="1"/>
        <end position="12"/>
    </location>
</feature>
<dbReference type="Pfam" id="PF00805">
    <property type="entry name" value="Pentapeptide"/>
    <property type="match status" value="1"/>
</dbReference>
<keyword evidence="2" id="KW-1133">Transmembrane helix</keyword>
<dbReference type="InterPro" id="IPR001646">
    <property type="entry name" value="5peptide_repeat"/>
</dbReference>
<dbReference type="AlphaFoldDB" id="A0A856MLV7"/>
<accession>A0A856MLV7</accession>
<feature type="transmembrane region" description="Helical" evidence="2">
    <location>
        <begin position="82"/>
        <end position="104"/>
    </location>
</feature>
<dbReference type="EMBL" id="CP030118">
    <property type="protein sequence ID" value="QDL10167.1"/>
    <property type="molecule type" value="Genomic_DNA"/>
</dbReference>
<dbReference type="Proteomes" id="UP000503129">
    <property type="component" value="Chromosome"/>
</dbReference>
<name>A0A856MLV7_9CYAN</name>
<organism evidence="3 4">
    <name type="scientific">Brasilonema sennae CENA114</name>
    <dbReference type="NCBI Taxonomy" id="415709"/>
    <lineage>
        <taxon>Bacteria</taxon>
        <taxon>Bacillati</taxon>
        <taxon>Cyanobacteriota</taxon>
        <taxon>Cyanophyceae</taxon>
        <taxon>Nostocales</taxon>
        <taxon>Scytonemataceae</taxon>
        <taxon>Brasilonema</taxon>
        <taxon>Bromeliae group (in: Brasilonema)</taxon>
    </lineage>
</organism>
<reference evidence="3 4" key="1">
    <citation type="submission" date="2018-06" db="EMBL/GenBank/DDBJ databases">
        <title>Comparative genomics of Brasilonema spp. strains.</title>
        <authorList>
            <person name="Alvarenga D.O."/>
            <person name="Fiore M.F."/>
            <person name="Varani A.M."/>
        </authorList>
    </citation>
    <scope>NUCLEOTIDE SEQUENCE [LARGE SCALE GENOMIC DNA]</scope>
    <source>
        <strain evidence="3 4">CENA114</strain>
    </source>
</reference>
<keyword evidence="4" id="KW-1185">Reference proteome</keyword>